<sequence length="104" mass="11229">MAGLCEGGNEPPGSLKAKVLEAHPPGDDPGSCSQHDTVDGGRHYHPTLVQGEKVLLLIDKRDSKKIGDEIREKEEDNGKTKNGLLGPNKGELKCKRNGMDNNDE</sequence>
<feature type="compositionally biased region" description="Basic and acidic residues" evidence="1">
    <location>
        <begin position="62"/>
        <end position="79"/>
    </location>
</feature>
<dbReference type="EMBL" id="JAJSOF020000027">
    <property type="protein sequence ID" value="KAJ4433964.1"/>
    <property type="molecule type" value="Genomic_DNA"/>
</dbReference>
<accession>A0ABQ8SIJ6</accession>
<name>A0ABQ8SIJ6_PERAM</name>
<evidence type="ECO:0000256" key="1">
    <source>
        <dbReference type="SAM" id="MobiDB-lite"/>
    </source>
</evidence>
<feature type="region of interest" description="Disordered" evidence="1">
    <location>
        <begin position="62"/>
        <end position="104"/>
    </location>
</feature>
<reference evidence="2 3" key="1">
    <citation type="journal article" date="2022" name="Allergy">
        <title>Genome assembly and annotation of Periplaneta americana reveal a comprehensive cockroach allergen profile.</title>
        <authorList>
            <person name="Wang L."/>
            <person name="Xiong Q."/>
            <person name="Saelim N."/>
            <person name="Wang L."/>
            <person name="Nong W."/>
            <person name="Wan A.T."/>
            <person name="Shi M."/>
            <person name="Liu X."/>
            <person name="Cao Q."/>
            <person name="Hui J.H.L."/>
            <person name="Sookrung N."/>
            <person name="Leung T.F."/>
            <person name="Tungtrongchitr A."/>
            <person name="Tsui S.K.W."/>
        </authorList>
    </citation>
    <scope>NUCLEOTIDE SEQUENCE [LARGE SCALE GENOMIC DNA]</scope>
    <source>
        <strain evidence="2">PWHHKU_190912</strain>
    </source>
</reference>
<gene>
    <name evidence="2" type="ORF">ANN_16283</name>
</gene>
<evidence type="ECO:0000313" key="2">
    <source>
        <dbReference type="EMBL" id="KAJ4433964.1"/>
    </source>
</evidence>
<comment type="caution">
    <text evidence="2">The sequence shown here is derived from an EMBL/GenBank/DDBJ whole genome shotgun (WGS) entry which is preliminary data.</text>
</comment>
<protein>
    <submittedName>
        <fullName evidence="2">Uncharacterized protein</fullName>
    </submittedName>
</protein>
<dbReference type="Proteomes" id="UP001148838">
    <property type="component" value="Unassembled WGS sequence"/>
</dbReference>
<feature type="region of interest" description="Disordered" evidence="1">
    <location>
        <begin position="1"/>
        <end position="44"/>
    </location>
</feature>
<proteinExistence type="predicted"/>
<evidence type="ECO:0000313" key="3">
    <source>
        <dbReference type="Proteomes" id="UP001148838"/>
    </source>
</evidence>
<keyword evidence="3" id="KW-1185">Reference proteome</keyword>
<organism evidence="2 3">
    <name type="scientific">Periplaneta americana</name>
    <name type="common">American cockroach</name>
    <name type="synonym">Blatta americana</name>
    <dbReference type="NCBI Taxonomy" id="6978"/>
    <lineage>
        <taxon>Eukaryota</taxon>
        <taxon>Metazoa</taxon>
        <taxon>Ecdysozoa</taxon>
        <taxon>Arthropoda</taxon>
        <taxon>Hexapoda</taxon>
        <taxon>Insecta</taxon>
        <taxon>Pterygota</taxon>
        <taxon>Neoptera</taxon>
        <taxon>Polyneoptera</taxon>
        <taxon>Dictyoptera</taxon>
        <taxon>Blattodea</taxon>
        <taxon>Blattoidea</taxon>
        <taxon>Blattidae</taxon>
        <taxon>Blattinae</taxon>
        <taxon>Periplaneta</taxon>
    </lineage>
</organism>